<dbReference type="AlphaFoldDB" id="A0A9Q0WND8"/>
<dbReference type="EMBL" id="JAPFFK010000003">
    <property type="protein sequence ID" value="KAJ6770242.1"/>
    <property type="molecule type" value="Genomic_DNA"/>
</dbReference>
<protein>
    <submittedName>
        <fullName evidence="1">Uncharacterized protein</fullName>
    </submittedName>
</protein>
<gene>
    <name evidence="1" type="ORF">OIU79_020981</name>
</gene>
<name>A0A9Q0WND8_SALPP</name>
<sequence>MSVHDRYNYCVFALFPHHNSVLHHKTKNPAVIILLLLSSLENILWRHRYSLTHASVEALMSKRHRQDSTCGL</sequence>
<evidence type="ECO:0000313" key="2">
    <source>
        <dbReference type="Proteomes" id="UP001151532"/>
    </source>
</evidence>
<organism evidence="1 2">
    <name type="scientific">Salix purpurea</name>
    <name type="common">Purple osier willow</name>
    <dbReference type="NCBI Taxonomy" id="77065"/>
    <lineage>
        <taxon>Eukaryota</taxon>
        <taxon>Viridiplantae</taxon>
        <taxon>Streptophyta</taxon>
        <taxon>Embryophyta</taxon>
        <taxon>Tracheophyta</taxon>
        <taxon>Spermatophyta</taxon>
        <taxon>Magnoliopsida</taxon>
        <taxon>eudicotyledons</taxon>
        <taxon>Gunneridae</taxon>
        <taxon>Pentapetalae</taxon>
        <taxon>rosids</taxon>
        <taxon>fabids</taxon>
        <taxon>Malpighiales</taxon>
        <taxon>Salicaceae</taxon>
        <taxon>Saliceae</taxon>
        <taxon>Salix</taxon>
    </lineage>
</organism>
<evidence type="ECO:0000313" key="1">
    <source>
        <dbReference type="EMBL" id="KAJ6770242.1"/>
    </source>
</evidence>
<keyword evidence="2" id="KW-1185">Reference proteome</keyword>
<comment type="caution">
    <text evidence="1">The sequence shown here is derived from an EMBL/GenBank/DDBJ whole genome shotgun (WGS) entry which is preliminary data.</text>
</comment>
<reference evidence="1" key="1">
    <citation type="submission" date="2022-11" db="EMBL/GenBank/DDBJ databases">
        <authorList>
            <person name="Hyden B.L."/>
            <person name="Feng K."/>
            <person name="Yates T."/>
            <person name="Jawdy S."/>
            <person name="Smart L.B."/>
            <person name="Muchero W."/>
        </authorList>
    </citation>
    <scope>NUCLEOTIDE SEQUENCE</scope>
    <source>
        <tissue evidence="1">Shoot tip</tissue>
    </source>
</reference>
<accession>A0A9Q0WND8</accession>
<dbReference type="Proteomes" id="UP001151532">
    <property type="component" value="Chromosome 11"/>
</dbReference>
<reference evidence="1" key="2">
    <citation type="journal article" date="2023" name="Int. J. Mol. Sci.">
        <title>De Novo Assembly and Annotation of 11 Diverse Shrub Willow (Salix) Genomes Reveals Novel Gene Organization in Sex-Linked Regions.</title>
        <authorList>
            <person name="Hyden B."/>
            <person name="Feng K."/>
            <person name="Yates T.B."/>
            <person name="Jawdy S."/>
            <person name="Cereghino C."/>
            <person name="Smart L.B."/>
            <person name="Muchero W."/>
        </authorList>
    </citation>
    <scope>NUCLEOTIDE SEQUENCE</scope>
    <source>
        <tissue evidence="1">Shoot tip</tissue>
    </source>
</reference>
<proteinExistence type="predicted"/>